<name>A0A1I1I5I2_9FLAO</name>
<proteinExistence type="inferred from homology"/>
<comment type="pathway">
    <text evidence="2">Amino-acid biosynthesis; L-arginine biosynthesis.</text>
</comment>
<dbReference type="Proteomes" id="UP000199438">
    <property type="component" value="Unassembled WGS sequence"/>
</dbReference>
<dbReference type="InterPro" id="IPR036901">
    <property type="entry name" value="Asp/Orn_carbamoylTrfase_sf"/>
</dbReference>
<dbReference type="Gene3D" id="3.40.50.1370">
    <property type="entry name" value="Aspartate/ornithine carbamoyltransferase"/>
    <property type="match status" value="2"/>
</dbReference>
<evidence type="ECO:0000256" key="1">
    <source>
        <dbReference type="ARBA" id="ARBA00022679"/>
    </source>
</evidence>
<comment type="similarity">
    <text evidence="2">Belongs to the aspartate/ornithine carbamoyltransferase superfamily. SOTCase family.</text>
</comment>
<evidence type="ECO:0000259" key="4">
    <source>
        <dbReference type="Pfam" id="PF02729"/>
    </source>
</evidence>
<keyword evidence="2" id="KW-0055">Arginine biosynthesis</keyword>
<dbReference type="InterPro" id="IPR006132">
    <property type="entry name" value="Asp/Orn_carbamoyltranf_P-bd"/>
</dbReference>
<feature type="binding site" evidence="2">
    <location>
        <position position="151"/>
    </location>
    <ligand>
        <name>N(2)-succinyl-L-ornithine</name>
        <dbReference type="ChEBI" id="CHEBI:58514"/>
    </ligand>
</feature>
<evidence type="ECO:0000313" key="6">
    <source>
        <dbReference type="Proteomes" id="UP000199438"/>
    </source>
</evidence>
<accession>A0A1I1I5I2</accession>
<gene>
    <name evidence="2" type="primary">argF'</name>
    <name evidence="5" type="ORF">SAMN04487907_103299</name>
</gene>
<feature type="binding site" description="in other chain" evidence="2">
    <location>
        <position position="119"/>
    </location>
    <ligand>
        <name>carbamoyl phosphate</name>
        <dbReference type="ChEBI" id="CHEBI:58228"/>
        <note>ligand shared between two neighboring subunits</note>
    </ligand>
</feature>
<dbReference type="Pfam" id="PF00185">
    <property type="entry name" value="OTCace"/>
    <property type="match status" value="1"/>
</dbReference>
<dbReference type="GO" id="GO:0042450">
    <property type="term" value="P:L-arginine biosynthetic process via ornithine"/>
    <property type="evidence" value="ECO:0007669"/>
    <property type="project" value="TreeGrafter"/>
</dbReference>
<dbReference type="PANTHER" id="PTHR45753">
    <property type="entry name" value="ORNITHINE CARBAMOYLTRANSFERASE, MITOCHONDRIAL"/>
    <property type="match status" value="1"/>
</dbReference>
<dbReference type="HAMAP" id="MF_02235">
    <property type="entry name" value="SOTCase"/>
    <property type="match status" value="1"/>
</dbReference>
<dbReference type="NCBIfam" id="NF003384">
    <property type="entry name" value="PRK04523.1"/>
    <property type="match status" value="1"/>
</dbReference>
<comment type="subunit">
    <text evidence="2">Homotrimer.</text>
</comment>
<dbReference type="InterPro" id="IPR043696">
    <property type="entry name" value="ArgF'-like"/>
</dbReference>
<feature type="binding site" evidence="2">
    <location>
        <position position="185"/>
    </location>
    <ligand>
        <name>N(2)-succinyl-L-ornithine</name>
        <dbReference type="ChEBI" id="CHEBI:58514"/>
    </ligand>
</feature>
<dbReference type="Pfam" id="PF02729">
    <property type="entry name" value="OTCace_N"/>
    <property type="match status" value="1"/>
</dbReference>
<dbReference type="AlphaFoldDB" id="A0A1I1I5I2"/>
<feature type="binding site" evidence="2">
    <location>
        <position position="245"/>
    </location>
    <ligand>
        <name>N(2)-succinyl-L-ornithine</name>
        <dbReference type="ChEBI" id="CHEBI:58514"/>
    </ligand>
</feature>
<dbReference type="EMBL" id="FOKV01000003">
    <property type="protein sequence ID" value="SFC31474.1"/>
    <property type="molecule type" value="Genomic_DNA"/>
</dbReference>
<dbReference type="GO" id="GO:0016597">
    <property type="term" value="F:amino acid binding"/>
    <property type="evidence" value="ECO:0007669"/>
    <property type="project" value="InterPro"/>
</dbReference>
<dbReference type="PRINTS" id="PR00101">
    <property type="entry name" value="ATCASE"/>
</dbReference>
<reference evidence="6" key="1">
    <citation type="submission" date="2016-10" db="EMBL/GenBank/DDBJ databases">
        <authorList>
            <person name="Varghese N."/>
            <person name="Submissions S."/>
        </authorList>
    </citation>
    <scope>NUCLEOTIDE SEQUENCE [LARGE SCALE GENOMIC DNA]</scope>
    <source>
        <strain evidence="6">DSM 24499</strain>
    </source>
</reference>
<feature type="binding site" evidence="2">
    <location>
        <position position="84"/>
    </location>
    <ligand>
        <name>carbamoyl phosphate</name>
        <dbReference type="ChEBI" id="CHEBI:58228"/>
        <note>ligand shared between two neighboring subunits</note>
    </ligand>
</feature>
<comment type="function">
    <text evidence="2">Catalyzes the transfer of the carbamoyl group from carbamoyl phosphate to the delta-amino group of N(2)-succinyl-L-ornithine to produce N(2)-succinyl-L-citrulline. Is essential for arginine biosynthesis.</text>
</comment>
<dbReference type="UniPathway" id="UPA00068"/>
<dbReference type="PANTHER" id="PTHR45753:SF3">
    <property type="entry name" value="ORNITHINE TRANSCARBAMYLASE, MITOCHONDRIAL"/>
    <property type="match status" value="1"/>
</dbReference>
<feature type="binding site" description="in other chain" evidence="2">
    <location>
        <begin position="56"/>
        <end position="59"/>
    </location>
    <ligand>
        <name>carbamoyl phosphate</name>
        <dbReference type="ChEBI" id="CHEBI:58228"/>
        <note>ligand shared between two neighboring subunits</note>
    </ligand>
</feature>
<dbReference type="SUPFAM" id="SSF53671">
    <property type="entry name" value="Aspartate/ornithine carbamoyltransferase"/>
    <property type="match status" value="1"/>
</dbReference>
<dbReference type="InterPro" id="IPR006130">
    <property type="entry name" value="Asp/Orn_carbamoylTrfase"/>
</dbReference>
<feature type="binding site" description="in other chain" evidence="2">
    <location>
        <begin position="281"/>
        <end position="282"/>
    </location>
    <ligand>
        <name>carbamoyl phosphate</name>
        <dbReference type="ChEBI" id="CHEBI:58228"/>
        <note>ligand shared between two neighboring subunits</note>
    </ligand>
</feature>
<protein>
    <recommendedName>
        <fullName evidence="2">N-succinylornithine carbamoyltransferase</fullName>
        <ecNumber evidence="2">2.1.3.11</ecNumber>
    </recommendedName>
    <alternativeName>
        <fullName evidence="2">N-succinyl-L-ornithine transcarbamylase</fullName>
        <shortName evidence="2">SOTCase</shortName>
    </alternativeName>
</protein>
<feature type="binding site" description="in other chain" evidence="2">
    <location>
        <position position="309"/>
    </location>
    <ligand>
        <name>carbamoyl phosphate</name>
        <dbReference type="ChEBI" id="CHEBI:58228"/>
        <note>ligand shared between two neighboring subunits</note>
    </ligand>
</feature>
<dbReference type="STRING" id="1334022.SAMN04487907_103299"/>
<evidence type="ECO:0000313" key="5">
    <source>
        <dbReference type="EMBL" id="SFC31474.1"/>
    </source>
</evidence>
<comment type="catalytic activity">
    <reaction evidence="2">
        <text>N(2)-succinyl-L-ornithine + carbamoyl phosphate = N(2)-succinyl-L-citrulline + phosphate + H(+)</text>
        <dbReference type="Rhea" id="RHEA:25884"/>
        <dbReference type="ChEBI" id="CHEBI:15378"/>
        <dbReference type="ChEBI" id="CHEBI:43474"/>
        <dbReference type="ChEBI" id="CHEBI:58228"/>
        <dbReference type="ChEBI" id="CHEBI:58514"/>
        <dbReference type="ChEBI" id="CHEBI:58862"/>
        <dbReference type="EC" id="2.1.3.11"/>
    </reaction>
</comment>
<evidence type="ECO:0000256" key="2">
    <source>
        <dbReference type="HAMAP-Rule" id="MF_02235"/>
    </source>
</evidence>
<dbReference type="EC" id="2.1.3.11" evidence="2"/>
<dbReference type="PRINTS" id="PR00100">
    <property type="entry name" value="AOTCASE"/>
</dbReference>
<feature type="binding site" description="in other chain" evidence="2">
    <location>
        <begin position="156"/>
        <end position="159"/>
    </location>
    <ligand>
        <name>carbamoyl phosphate</name>
        <dbReference type="ChEBI" id="CHEBI:58228"/>
        <note>ligand shared between two neighboring subunits</note>
    </ligand>
</feature>
<feature type="binding site" evidence="2">
    <location>
        <position position="285"/>
    </location>
    <ligand>
        <name>N(2)-succinyl-L-ornithine</name>
        <dbReference type="ChEBI" id="CHEBI:58514"/>
    </ligand>
</feature>
<keyword evidence="2" id="KW-0028">Amino-acid biosynthesis</keyword>
<feature type="domain" description="Aspartate/ornithine carbamoyltransferase Asp/Orn-binding" evidence="3">
    <location>
        <begin position="192"/>
        <end position="318"/>
    </location>
</feature>
<dbReference type="InterPro" id="IPR006131">
    <property type="entry name" value="Asp_carbamoyltransf_Asp/Orn-bd"/>
</dbReference>
<dbReference type="GO" id="GO:0019240">
    <property type="term" value="P:citrulline biosynthetic process"/>
    <property type="evidence" value="ECO:0007669"/>
    <property type="project" value="TreeGrafter"/>
</dbReference>
<sequence>MTGTKNQLISMRHYTSVHDIENLDELIQEAIQLKKENSAANLGKGKTLGLLFFNSSLRTRLSTEKAGRLLGMEVLTMNVGADGWALEFEDGAVMNSDKAEHIKEAAAVLSQYCDVIGVRAFPGLKDKAKDEEEQVITAFTKFASVPVVNLESSTGHPLQALTDAISITELKKKDKLKVVLSWAPHPKALPQSVPNSFAEMMQKMDVEFCVANPEGYDLSDRVLDDTKVYHDQDEALKDADFVYVKNWSSYEKYGEVLSTDSNWTFSKEKLALTNDAKVMHCLPVRRNVVIADEVLDSENSAVIHQANNRTYAAQAVLKRILEQLD</sequence>
<evidence type="ECO:0000259" key="3">
    <source>
        <dbReference type="Pfam" id="PF00185"/>
    </source>
</evidence>
<keyword evidence="6" id="KW-1185">Reference proteome</keyword>
<keyword evidence="1 2" id="KW-0808">Transferase</keyword>
<dbReference type="GO" id="GO:0004585">
    <property type="term" value="F:ornithine carbamoyltransferase activity"/>
    <property type="evidence" value="ECO:0007669"/>
    <property type="project" value="InterPro"/>
</dbReference>
<feature type="domain" description="Aspartate/ornithine carbamoyltransferase carbamoyl-P binding" evidence="4">
    <location>
        <begin position="12"/>
        <end position="169"/>
    </location>
</feature>
<organism evidence="5 6">
    <name type="scientific">Zunongwangia mangrovi</name>
    <dbReference type="NCBI Taxonomy" id="1334022"/>
    <lineage>
        <taxon>Bacteria</taxon>
        <taxon>Pseudomonadati</taxon>
        <taxon>Bacteroidota</taxon>
        <taxon>Flavobacteriia</taxon>
        <taxon>Flavobacteriales</taxon>
        <taxon>Flavobacteriaceae</taxon>
        <taxon>Zunongwangia</taxon>
    </lineage>
</organism>